<gene>
    <name evidence="7" type="ORF">BUALT_Bualt17G0086900</name>
</gene>
<protein>
    <recommendedName>
        <fullName evidence="6">BHLH domain-containing protein</fullName>
    </recommendedName>
</protein>
<dbReference type="SUPFAM" id="SSF47459">
    <property type="entry name" value="HLH, helix-loop-helix DNA-binding domain"/>
    <property type="match status" value="1"/>
</dbReference>
<feature type="domain" description="BHLH" evidence="6">
    <location>
        <begin position="330"/>
        <end position="380"/>
    </location>
</feature>
<evidence type="ECO:0000256" key="1">
    <source>
        <dbReference type="ARBA" id="ARBA00004123"/>
    </source>
</evidence>
<dbReference type="GO" id="GO:0046983">
    <property type="term" value="F:protein dimerization activity"/>
    <property type="evidence" value="ECO:0007669"/>
    <property type="project" value="InterPro"/>
</dbReference>
<keyword evidence="8" id="KW-1185">Reference proteome</keyword>
<evidence type="ECO:0000256" key="3">
    <source>
        <dbReference type="ARBA" id="ARBA00023163"/>
    </source>
</evidence>
<feature type="compositionally biased region" description="Basic and acidic residues" evidence="5">
    <location>
        <begin position="201"/>
        <end position="225"/>
    </location>
</feature>
<organism evidence="7 8">
    <name type="scientific">Buddleja alternifolia</name>
    <dbReference type="NCBI Taxonomy" id="168488"/>
    <lineage>
        <taxon>Eukaryota</taxon>
        <taxon>Viridiplantae</taxon>
        <taxon>Streptophyta</taxon>
        <taxon>Embryophyta</taxon>
        <taxon>Tracheophyta</taxon>
        <taxon>Spermatophyta</taxon>
        <taxon>Magnoliopsida</taxon>
        <taxon>eudicotyledons</taxon>
        <taxon>Gunneridae</taxon>
        <taxon>Pentapetalae</taxon>
        <taxon>asterids</taxon>
        <taxon>lamiids</taxon>
        <taxon>Lamiales</taxon>
        <taxon>Scrophulariaceae</taxon>
        <taxon>Buddlejeae</taxon>
        <taxon>Buddleja</taxon>
    </lineage>
</organism>
<dbReference type="InterPro" id="IPR036638">
    <property type="entry name" value="HLH_DNA-bd_sf"/>
</dbReference>
<dbReference type="PROSITE" id="PS50888">
    <property type="entry name" value="BHLH"/>
    <property type="match status" value="1"/>
</dbReference>
<accession>A0AAV6W8U3</accession>
<dbReference type="GO" id="GO:0005634">
    <property type="term" value="C:nucleus"/>
    <property type="evidence" value="ECO:0007669"/>
    <property type="project" value="UniProtKB-SubCell"/>
</dbReference>
<evidence type="ECO:0000313" key="7">
    <source>
        <dbReference type="EMBL" id="KAG8366504.1"/>
    </source>
</evidence>
<evidence type="ECO:0000256" key="2">
    <source>
        <dbReference type="ARBA" id="ARBA00023015"/>
    </source>
</evidence>
<dbReference type="SMART" id="SM00353">
    <property type="entry name" value="HLH"/>
    <property type="match status" value="1"/>
</dbReference>
<evidence type="ECO:0000313" key="8">
    <source>
        <dbReference type="Proteomes" id="UP000826271"/>
    </source>
</evidence>
<keyword evidence="3" id="KW-0804">Transcription</keyword>
<keyword evidence="4" id="KW-0539">Nucleus</keyword>
<evidence type="ECO:0000256" key="4">
    <source>
        <dbReference type="ARBA" id="ARBA00023242"/>
    </source>
</evidence>
<dbReference type="PANTHER" id="PTHR12565">
    <property type="entry name" value="STEROL REGULATORY ELEMENT-BINDING PROTEIN"/>
    <property type="match status" value="1"/>
</dbReference>
<feature type="compositionally biased region" description="Low complexity" evidence="5">
    <location>
        <begin position="300"/>
        <end position="315"/>
    </location>
</feature>
<feature type="compositionally biased region" description="Polar residues" evidence="5">
    <location>
        <begin position="1"/>
        <end position="11"/>
    </location>
</feature>
<dbReference type="Pfam" id="PF00010">
    <property type="entry name" value="HLH"/>
    <property type="match status" value="1"/>
</dbReference>
<evidence type="ECO:0000256" key="5">
    <source>
        <dbReference type="SAM" id="MobiDB-lite"/>
    </source>
</evidence>
<name>A0AAV6W8U3_9LAMI</name>
<dbReference type="Proteomes" id="UP000826271">
    <property type="component" value="Unassembled WGS sequence"/>
</dbReference>
<sequence>MDMDGKNTNIAPQKGRNEPVNYQAPNMSSNWQVNGNNLTNTSIGMIPIGNSMVESSTCSSAPMIDSFCPPIWDHSINGQSLGYTDMNVQNAMLRGNMFLPTVPGMIPQSLPHFPADSDFIERAARYSCFSGGNLVEVMNPFSVPDVLNPYSRVQGPHEVFGGNGSKPLPGMQSQRHEMNTNEVSKEGCFPGKHGTEGSPFKNEKNSENFGRSLDETKYGVDRSGNESEEAEFSGRGGQEELDGAAGESSGKGLDSKKRKRTGQCQDNEQDETNEAPQPSSETAKDMETKQKGDQNPTSVSKPSGKNGKQGSQGSDQPKEEYIHIRARRGQATNSHSLAERVRREKISERMKFLQDLVPGCSKVTGKAVMLDEIINYVQSLQRQVEFLSMKLATVNPRLDFNIEGLLAKDILQPRSGLSSSLVFPPDITIPFPQLHPSHPGLIQAGLPESLRRPINFQSNAPCGGFKESTSQVPSVWEDELHNVVHMGFNSTAPLNSQDLGGSLPPGHVKTEP</sequence>
<dbReference type="InterPro" id="IPR011598">
    <property type="entry name" value="bHLH_dom"/>
</dbReference>
<feature type="region of interest" description="Disordered" evidence="5">
    <location>
        <begin position="160"/>
        <end position="317"/>
    </location>
</feature>
<dbReference type="EMBL" id="WHWC01000017">
    <property type="protein sequence ID" value="KAG8366504.1"/>
    <property type="molecule type" value="Genomic_DNA"/>
</dbReference>
<feature type="region of interest" description="Disordered" evidence="5">
    <location>
        <begin position="1"/>
        <end position="21"/>
    </location>
</feature>
<dbReference type="CDD" id="cd18919">
    <property type="entry name" value="bHLH_AtBPE_like"/>
    <property type="match status" value="1"/>
</dbReference>
<dbReference type="Gene3D" id="4.10.280.10">
    <property type="entry name" value="Helix-loop-helix DNA-binding domain"/>
    <property type="match status" value="1"/>
</dbReference>
<feature type="compositionally biased region" description="Basic and acidic residues" evidence="5">
    <location>
        <begin position="282"/>
        <end position="292"/>
    </location>
</feature>
<keyword evidence="2" id="KW-0805">Transcription regulation</keyword>
<comment type="caution">
    <text evidence="7">The sequence shown here is derived from an EMBL/GenBank/DDBJ whole genome shotgun (WGS) entry which is preliminary data.</text>
</comment>
<dbReference type="FunFam" id="4.10.280.10:FF:000002">
    <property type="entry name" value="Basic helix-loop-helix transcription factor"/>
    <property type="match status" value="1"/>
</dbReference>
<dbReference type="PANTHER" id="PTHR12565:SF458">
    <property type="entry name" value="TRANSCRIPTION FACTOR BHLH49"/>
    <property type="match status" value="1"/>
</dbReference>
<dbReference type="GO" id="GO:0003700">
    <property type="term" value="F:DNA-binding transcription factor activity"/>
    <property type="evidence" value="ECO:0007669"/>
    <property type="project" value="TreeGrafter"/>
</dbReference>
<dbReference type="AlphaFoldDB" id="A0AAV6W8U3"/>
<proteinExistence type="predicted"/>
<dbReference type="InterPro" id="IPR024097">
    <property type="entry name" value="bHLH_ZIP_TF"/>
</dbReference>
<feature type="compositionally biased region" description="Basic and acidic residues" evidence="5">
    <location>
        <begin position="174"/>
        <end position="185"/>
    </location>
</feature>
<reference evidence="7" key="1">
    <citation type="submission" date="2019-10" db="EMBL/GenBank/DDBJ databases">
        <authorList>
            <person name="Zhang R."/>
            <person name="Pan Y."/>
            <person name="Wang J."/>
            <person name="Ma R."/>
            <person name="Yu S."/>
        </authorList>
    </citation>
    <scope>NUCLEOTIDE SEQUENCE</scope>
    <source>
        <strain evidence="7">LA-IB0</strain>
        <tissue evidence="7">Leaf</tissue>
    </source>
</reference>
<evidence type="ECO:0000259" key="6">
    <source>
        <dbReference type="PROSITE" id="PS50888"/>
    </source>
</evidence>
<comment type="subcellular location">
    <subcellularLocation>
        <location evidence="1">Nucleus</location>
    </subcellularLocation>
</comment>